<dbReference type="InterPro" id="IPR036388">
    <property type="entry name" value="WH-like_DNA-bd_sf"/>
</dbReference>
<proteinExistence type="predicted"/>
<dbReference type="Proteomes" id="UP000199629">
    <property type="component" value="Unassembled WGS sequence"/>
</dbReference>
<dbReference type="GO" id="GO:0006950">
    <property type="term" value="P:response to stress"/>
    <property type="evidence" value="ECO:0007669"/>
    <property type="project" value="TreeGrafter"/>
</dbReference>
<evidence type="ECO:0000256" key="3">
    <source>
        <dbReference type="ARBA" id="ARBA00023163"/>
    </source>
</evidence>
<gene>
    <name evidence="5" type="ORF">GA0070214_101755</name>
</gene>
<evidence type="ECO:0000313" key="6">
    <source>
        <dbReference type="Proteomes" id="UP000199629"/>
    </source>
</evidence>
<protein>
    <submittedName>
        <fullName evidence="5">Transcriptional regulator, MarR family</fullName>
    </submittedName>
</protein>
<reference evidence="6" key="1">
    <citation type="submission" date="2016-06" db="EMBL/GenBank/DDBJ databases">
        <authorList>
            <person name="Varghese N."/>
            <person name="Submissions Spin"/>
        </authorList>
    </citation>
    <scope>NUCLEOTIDE SEQUENCE [LARGE SCALE GENOMIC DNA]</scope>
    <source>
        <strain evidence="6">DSM 45246</strain>
    </source>
</reference>
<dbReference type="Gene3D" id="1.10.10.10">
    <property type="entry name" value="Winged helix-like DNA-binding domain superfamily/Winged helix DNA-binding domain"/>
    <property type="match status" value="1"/>
</dbReference>
<keyword evidence="2" id="KW-0238">DNA-binding</keyword>
<keyword evidence="1" id="KW-0805">Transcription regulation</keyword>
<evidence type="ECO:0000256" key="1">
    <source>
        <dbReference type="ARBA" id="ARBA00023015"/>
    </source>
</evidence>
<organism evidence="5 6">
    <name type="scientific">Micromonospora chaiyaphumensis</name>
    <dbReference type="NCBI Taxonomy" id="307119"/>
    <lineage>
        <taxon>Bacteria</taxon>
        <taxon>Bacillati</taxon>
        <taxon>Actinomycetota</taxon>
        <taxon>Actinomycetes</taxon>
        <taxon>Micromonosporales</taxon>
        <taxon>Micromonosporaceae</taxon>
        <taxon>Micromonospora</taxon>
    </lineage>
</organism>
<keyword evidence="6" id="KW-1185">Reference proteome</keyword>
<dbReference type="InterPro" id="IPR039422">
    <property type="entry name" value="MarR/SlyA-like"/>
</dbReference>
<sequence>MYCYRIPVTGSDDEESLAETFWAVARRLRHQSKRTLEPWEINPGHARALAVLMRHGALRLSALAEHLRIAPRSATEVVDGLAERGLVERRPDPVDRRATLVALTGEGERVGEAIRGARAAEAERFFGALDPADRDELTRILRRLRED</sequence>
<dbReference type="SMART" id="SM00347">
    <property type="entry name" value="HTH_MARR"/>
    <property type="match status" value="1"/>
</dbReference>
<dbReference type="InterPro" id="IPR000835">
    <property type="entry name" value="HTH_MarR-typ"/>
</dbReference>
<name>A0A1C4UJI6_9ACTN</name>
<dbReference type="SUPFAM" id="SSF46785">
    <property type="entry name" value="Winged helix' DNA-binding domain"/>
    <property type="match status" value="1"/>
</dbReference>
<evidence type="ECO:0000256" key="2">
    <source>
        <dbReference type="ARBA" id="ARBA00023125"/>
    </source>
</evidence>
<dbReference type="EMBL" id="FMCS01000001">
    <property type="protein sequence ID" value="SCE71896.1"/>
    <property type="molecule type" value="Genomic_DNA"/>
</dbReference>
<evidence type="ECO:0000313" key="5">
    <source>
        <dbReference type="EMBL" id="SCE71896.1"/>
    </source>
</evidence>
<feature type="domain" description="HTH marR-type" evidence="4">
    <location>
        <begin position="14"/>
        <end position="146"/>
    </location>
</feature>
<dbReference type="PRINTS" id="PR00598">
    <property type="entry name" value="HTHMARR"/>
</dbReference>
<dbReference type="PANTHER" id="PTHR33164">
    <property type="entry name" value="TRANSCRIPTIONAL REGULATOR, MARR FAMILY"/>
    <property type="match status" value="1"/>
</dbReference>
<dbReference type="InterPro" id="IPR036390">
    <property type="entry name" value="WH_DNA-bd_sf"/>
</dbReference>
<dbReference type="GO" id="GO:0003677">
    <property type="term" value="F:DNA binding"/>
    <property type="evidence" value="ECO:0007669"/>
    <property type="project" value="UniProtKB-KW"/>
</dbReference>
<dbReference type="Pfam" id="PF01047">
    <property type="entry name" value="MarR"/>
    <property type="match status" value="1"/>
</dbReference>
<accession>A0A1C4UJI6</accession>
<dbReference type="InterPro" id="IPR023187">
    <property type="entry name" value="Tscrpt_reg_MarR-type_CS"/>
</dbReference>
<dbReference type="PROSITE" id="PS50995">
    <property type="entry name" value="HTH_MARR_2"/>
    <property type="match status" value="1"/>
</dbReference>
<keyword evidence="3" id="KW-0804">Transcription</keyword>
<dbReference type="PROSITE" id="PS01117">
    <property type="entry name" value="HTH_MARR_1"/>
    <property type="match status" value="1"/>
</dbReference>
<dbReference type="AlphaFoldDB" id="A0A1C4UJI6"/>
<evidence type="ECO:0000259" key="4">
    <source>
        <dbReference type="PROSITE" id="PS50995"/>
    </source>
</evidence>
<dbReference type="GO" id="GO:0003700">
    <property type="term" value="F:DNA-binding transcription factor activity"/>
    <property type="evidence" value="ECO:0007669"/>
    <property type="project" value="InterPro"/>
</dbReference>
<dbReference type="PANTHER" id="PTHR33164:SF94">
    <property type="entry name" value="TRANSCRIPTIONAL REGULATORY PROTEIN-RELATED"/>
    <property type="match status" value="1"/>
</dbReference>